<dbReference type="GO" id="GO:0042392">
    <property type="term" value="F:sphingosine-1-phosphate phosphatase activity"/>
    <property type="evidence" value="ECO:0007669"/>
    <property type="project" value="TreeGrafter"/>
</dbReference>
<keyword evidence="1" id="KW-0472">Membrane</keyword>
<feature type="transmembrane region" description="Helical" evidence="1">
    <location>
        <begin position="174"/>
        <end position="194"/>
    </location>
</feature>
<feature type="transmembrane region" description="Helical" evidence="1">
    <location>
        <begin position="147"/>
        <end position="167"/>
    </location>
</feature>
<feature type="transmembrane region" description="Helical" evidence="1">
    <location>
        <begin position="50"/>
        <end position="71"/>
    </location>
</feature>
<evidence type="ECO:0000313" key="3">
    <source>
        <dbReference type="EMBL" id="KDR23552.1"/>
    </source>
</evidence>
<dbReference type="InParanoid" id="A0A067RID5"/>
<dbReference type="CDD" id="cd03391">
    <property type="entry name" value="PAP2_containing_2_like"/>
    <property type="match status" value="1"/>
</dbReference>
<dbReference type="SUPFAM" id="SSF48317">
    <property type="entry name" value="Acid phosphatase/Vanadium-dependent haloperoxidase"/>
    <property type="match status" value="1"/>
</dbReference>
<keyword evidence="1" id="KW-1133">Transmembrane helix</keyword>
<protein>
    <submittedName>
        <fullName evidence="3">Presqualene diphosphate phosphatase</fullName>
    </submittedName>
</protein>
<evidence type="ECO:0000259" key="2">
    <source>
        <dbReference type="SMART" id="SM00014"/>
    </source>
</evidence>
<dbReference type="PANTHER" id="PTHR14969">
    <property type="entry name" value="SPHINGOSINE-1-PHOSPHATE PHOSPHOHYDROLASE"/>
    <property type="match status" value="1"/>
</dbReference>
<accession>A0A067RID5</accession>
<dbReference type="PANTHER" id="PTHR14969:SF13">
    <property type="entry name" value="AT30094P"/>
    <property type="match status" value="1"/>
</dbReference>
<dbReference type="InterPro" id="IPR000326">
    <property type="entry name" value="PAP2/HPO"/>
</dbReference>
<dbReference type="SMART" id="SM00014">
    <property type="entry name" value="acidPPc"/>
    <property type="match status" value="1"/>
</dbReference>
<proteinExistence type="predicted"/>
<evidence type="ECO:0000256" key="1">
    <source>
        <dbReference type="SAM" id="Phobius"/>
    </source>
</evidence>
<dbReference type="FunCoup" id="A0A067RID5">
    <property type="interactions" value="101"/>
</dbReference>
<organism evidence="3 4">
    <name type="scientific">Zootermopsis nevadensis</name>
    <name type="common">Dampwood termite</name>
    <dbReference type="NCBI Taxonomy" id="136037"/>
    <lineage>
        <taxon>Eukaryota</taxon>
        <taxon>Metazoa</taxon>
        <taxon>Ecdysozoa</taxon>
        <taxon>Arthropoda</taxon>
        <taxon>Hexapoda</taxon>
        <taxon>Insecta</taxon>
        <taxon>Pterygota</taxon>
        <taxon>Neoptera</taxon>
        <taxon>Polyneoptera</taxon>
        <taxon>Dictyoptera</taxon>
        <taxon>Blattodea</taxon>
        <taxon>Blattoidea</taxon>
        <taxon>Termitoidae</taxon>
        <taxon>Termopsidae</taxon>
        <taxon>Zootermopsis</taxon>
    </lineage>
</organism>
<sequence>MYLFQTHQKKREVSGTLRKIIAADVFLTDRFCNWANCFLPFRSLRVHYKALEISCHGIPWLTGWMAFIWLVDSRSLYQMQVNFFIGLLLDILFVCVLKAFTRRRRPTANQSDMFATVGPDKYSFPSGHASRACFIAVFFIFLYPLFFIFYMPLMAWSISICMSRLLLRRHHSLDIIGGVLLGVFEAVLLSWLWVSEDFAVWIVSWLSDEKLEGGSYHV</sequence>
<dbReference type="InterPro" id="IPR036938">
    <property type="entry name" value="PAP2/HPO_sf"/>
</dbReference>
<dbReference type="EMBL" id="KK852458">
    <property type="protein sequence ID" value="KDR23552.1"/>
    <property type="molecule type" value="Genomic_DNA"/>
</dbReference>
<dbReference type="eggNOG" id="KOG4268">
    <property type="taxonomic scope" value="Eukaryota"/>
</dbReference>
<dbReference type="AlphaFoldDB" id="A0A067RID5"/>
<name>A0A067RID5_ZOONE</name>
<dbReference type="Proteomes" id="UP000027135">
    <property type="component" value="Unassembled WGS sequence"/>
</dbReference>
<dbReference type="STRING" id="136037.A0A067RID5"/>
<dbReference type="Gene3D" id="1.20.144.10">
    <property type="entry name" value="Phosphatidic acid phosphatase type 2/haloperoxidase"/>
    <property type="match status" value="1"/>
</dbReference>
<keyword evidence="4" id="KW-1185">Reference proteome</keyword>
<gene>
    <name evidence="3" type="ORF">L798_12374</name>
</gene>
<feature type="domain" description="Phosphatidic acid phosphatase type 2/haloperoxidase" evidence="2">
    <location>
        <begin position="78"/>
        <end position="190"/>
    </location>
</feature>
<reference evidence="3 4" key="1">
    <citation type="journal article" date="2014" name="Nat. Commun.">
        <title>Molecular traces of alternative social organization in a termite genome.</title>
        <authorList>
            <person name="Terrapon N."/>
            <person name="Li C."/>
            <person name="Robertson H.M."/>
            <person name="Ji L."/>
            <person name="Meng X."/>
            <person name="Booth W."/>
            <person name="Chen Z."/>
            <person name="Childers C.P."/>
            <person name="Glastad K.M."/>
            <person name="Gokhale K."/>
            <person name="Gowin J."/>
            <person name="Gronenberg W."/>
            <person name="Hermansen R.A."/>
            <person name="Hu H."/>
            <person name="Hunt B.G."/>
            <person name="Huylmans A.K."/>
            <person name="Khalil S.M."/>
            <person name="Mitchell R.D."/>
            <person name="Munoz-Torres M.C."/>
            <person name="Mustard J.A."/>
            <person name="Pan H."/>
            <person name="Reese J.T."/>
            <person name="Scharf M.E."/>
            <person name="Sun F."/>
            <person name="Vogel H."/>
            <person name="Xiao J."/>
            <person name="Yang W."/>
            <person name="Yang Z."/>
            <person name="Yang Z."/>
            <person name="Zhou J."/>
            <person name="Zhu J."/>
            <person name="Brent C.S."/>
            <person name="Elsik C.G."/>
            <person name="Goodisman M.A."/>
            <person name="Liberles D.A."/>
            <person name="Roe R.M."/>
            <person name="Vargo E.L."/>
            <person name="Vilcinskas A."/>
            <person name="Wang J."/>
            <person name="Bornberg-Bauer E."/>
            <person name="Korb J."/>
            <person name="Zhang G."/>
            <person name="Liebig J."/>
        </authorList>
    </citation>
    <scope>NUCLEOTIDE SEQUENCE [LARGE SCALE GENOMIC DNA]</scope>
    <source>
        <tissue evidence="3">Whole organism</tissue>
    </source>
</reference>
<dbReference type="OMA" id="FVSFMLN"/>
<evidence type="ECO:0000313" key="4">
    <source>
        <dbReference type="Proteomes" id="UP000027135"/>
    </source>
</evidence>
<keyword evidence="1" id="KW-0812">Transmembrane</keyword>
<feature type="transmembrane region" description="Helical" evidence="1">
    <location>
        <begin position="83"/>
        <end position="101"/>
    </location>
</feature>
<dbReference type="Pfam" id="PF01569">
    <property type="entry name" value="PAP2"/>
    <property type="match status" value="1"/>
</dbReference>